<evidence type="ECO:0000313" key="1">
    <source>
        <dbReference type="EMBL" id="QJA48342.1"/>
    </source>
</evidence>
<proteinExistence type="predicted"/>
<dbReference type="AlphaFoldDB" id="A0A6H1ZLJ2"/>
<dbReference type="EMBL" id="MT144081">
    <property type="protein sequence ID" value="QJA48342.1"/>
    <property type="molecule type" value="Genomic_DNA"/>
</dbReference>
<reference evidence="1" key="1">
    <citation type="submission" date="2020-03" db="EMBL/GenBank/DDBJ databases">
        <title>The deep terrestrial virosphere.</title>
        <authorList>
            <person name="Holmfeldt K."/>
            <person name="Nilsson E."/>
            <person name="Simone D."/>
            <person name="Lopez-Fernandez M."/>
            <person name="Wu X."/>
            <person name="de Brujin I."/>
            <person name="Lundin D."/>
            <person name="Andersson A."/>
            <person name="Bertilsson S."/>
            <person name="Dopson M."/>
        </authorList>
    </citation>
    <scope>NUCLEOTIDE SEQUENCE</scope>
    <source>
        <strain evidence="1">TM448A00919</strain>
    </source>
</reference>
<sequence>MDNETGTTNDTKAILAVVKYEVMDLKKFKLVKNKQRPDLCYAYEKKTNIRKYSIFTMNGGKTFLASVEEPRADKKWYSEFSETHNSVEECLKAFGRFNGRVCVNI</sequence>
<protein>
    <submittedName>
        <fullName evidence="1">Uncharacterized protein</fullName>
    </submittedName>
</protein>
<organism evidence="1">
    <name type="scientific">viral metagenome</name>
    <dbReference type="NCBI Taxonomy" id="1070528"/>
    <lineage>
        <taxon>unclassified sequences</taxon>
        <taxon>metagenomes</taxon>
        <taxon>organismal metagenomes</taxon>
    </lineage>
</organism>
<gene>
    <name evidence="1" type="ORF">TM448A00919_0002</name>
</gene>
<accession>A0A6H1ZLJ2</accession>
<name>A0A6H1ZLJ2_9ZZZZ</name>